<protein>
    <submittedName>
        <fullName evidence="3">Uncharacterized protein</fullName>
    </submittedName>
</protein>
<dbReference type="InParanoid" id="A0A163ME48"/>
<organism evidence="3">
    <name type="scientific">Absidia glauca</name>
    <name type="common">Pin mould</name>
    <dbReference type="NCBI Taxonomy" id="4829"/>
    <lineage>
        <taxon>Eukaryota</taxon>
        <taxon>Fungi</taxon>
        <taxon>Fungi incertae sedis</taxon>
        <taxon>Mucoromycota</taxon>
        <taxon>Mucoromycotina</taxon>
        <taxon>Mucoromycetes</taxon>
        <taxon>Mucorales</taxon>
        <taxon>Cunninghamellaceae</taxon>
        <taxon>Absidia</taxon>
    </lineage>
</organism>
<dbReference type="OrthoDB" id="2251114at2759"/>
<dbReference type="EMBL" id="LT554349">
    <property type="protein sequence ID" value="SAM03989.1"/>
    <property type="molecule type" value="Genomic_DNA"/>
</dbReference>
<gene>
    <name evidence="3" type="primary">ABSGL_09849.1 scaffold 11783</name>
</gene>
<dbReference type="AlphaFoldDB" id="A0A163ME48"/>
<dbReference type="Proteomes" id="UP000078561">
    <property type="component" value="Unassembled WGS sequence"/>
</dbReference>
<keyword evidence="4" id="KW-1185">Reference proteome</keyword>
<accession>A0A163ME48</accession>
<feature type="transmembrane region" description="Helical" evidence="2">
    <location>
        <begin position="51"/>
        <end position="70"/>
    </location>
</feature>
<evidence type="ECO:0000313" key="4">
    <source>
        <dbReference type="Proteomes" id="UP000078561"/>
    </source>
</evidence>
<evidence type="ECO:0000256" key="1">
    <source>
        <dbReference type="SAM" id="MobiDB-lite"/>
    </source>
</evidence>
<evidence type="ECO:0000313" key="3">
    <source>
        <dbReference type="EMBL" id="SAM03989.1"/>
    </source>
</evidence>
<keyword evidence="2" id="KW-1133">Transmembrane helix</keyword>
<sequence length="205" mass="23303">MNREKLFDAKYSLDLDGFMTPQEFVSKINAFNQVAREYPPPPSPSSEQSTTLIGCSSTLVILTVIASIHYTHHLTFILTIPFTLLLLSSILIGWRRRLAKKFEKAMYTCTLAMNASDNVRGVNFRFCSPSPNSSDYAITIEFDERYHLLHHYTPSSAYSDLRRSYLGEASPPYTLAEDSPHHHRTPPPFYSPSPPPNSYQPNEKL</sequence>
<proteinExistence type="predicted"/>
<evidence type="ECO:0000256" key="2">
    <source>
        <dbReference type="SAM" id="Phobius"/>
    </source>
</evidence>
<keyword evidence="2" id="KW-0472">Membrane</keyword>
<keyword evidence="2" id="KW-0812">Transmembrane</keyword>
<reference evidence="3" key="1">
    <citation type="submission" date="2016-04" db="EMBL/GenBank/DDBJ databases">
        <authorList>
            <person name="Evans L.H."/>
            <person name="Alamgir A."/>
            <person name="Owens N."/>
            <person name="Weber N.D."/>
            <person name="Virtaneva K."/>
            <person name="Barbian K."/>
            <person name="Babar A."/>
            <person name="Rosenke K."/>
        </authorList>
    </citation>
    <scope>NUCLEOTIDE SEQUENCE [LARGE SCALE GENOMIC DNA]</scope>
    <source>
        <strain evidence="3">CBS 101.48</strain>
    </source>
</reference>
<feature type="transmembrane region" description="Helical" evidence="2">
    <location>
        <begin position="76"/>
        <end position="94"/>
    </location>
</feature>
<feature type="compositionally biased region" description="Pro residues" evidence="1">
    <location>
        <begin position="186"/>
        <end position="198"/>
    </location>
</feature>
<feature type="region of interest" description="Disordered" evidence="1">
    <location>
        <begin position="171"/>
        <end position="205"/>
    </location>
</feature>
<dbReference type="OMA" id="CKFESAM"/>
<name>A0A163ME48_ABSGL</name>